<keyword evidence="4" id="KW-1185">Reference proteome</keyword>
<feature type="coiled-coil region" evidence="1">
    <location>
        <begin position="164"/>
        <end position="195"/>
    </location>
</feature>
<name>A0ABV1H9F8_9FIRM</name>
<proteinExistence type="predicted"/>
<protein>
    <submittedName>
        <fullName evidence="3">Uncharacterized protein</fullName>
    </submittedName>
</protein>
<comment type="caution">
    <text evidence="3">The sequence shown here is derived from an EMBL/GenBank/DDBJ whole genome shotgun (WGS) entry which is preliminary data.</text>
</comment>
<evidence type="ECO:0000313" key="3">
    <source>
        <dbReference type="EMBL" id="MEQ2555992.1"/>
    </source>
</evidence>
<reference evidence="3" key="1">
    <citation type="submission" date="2024-03" db="EMBL/GenBank/DDBJ databases">
        <title>Human intestinal bacterial collection.</title>
        <authorList>
            <person name="Pauvert C."/>
            <person name="Hitch T.C.A."/>
            <person name="Clavel T."/>
        </authorList>
    </citation>
    <scope>NUCLEOTIDE SEQUENCE [LARGE SCALE GENOMIC DNA]</scope>
    <source>
        <strain evidence="3">CLA-AA-H89B</strain>
    </source>
</reference>
<feature type="transmembrane region" description="Helical" evidence="2">
    <location>
        <begin position="131"/>
        <end position="153"/>
    </location>
</feature>
<evidence type="ECO:0000256" key="2">
    <source>
        <dbReference type="SAM" id="Phobius"/>
    </source>
</evidence>
<dbReference type="EMBL" id="JBBMFS010000015">
    <property type="protein sequence ID" value="MEQ2555992.1"/>
    <property type="molecule type" value="Genomic_DNA"/>
</dbReference>
<keyword evidence="2" id="KW-1133">Transmembrane helix</keyword>
<keyword evidence="2" id="KW-0472">Membrane</keyword>
<sequence>MAKNESKNPAKEYSVGGYTFKTKEGAQAAKDELAAIKYMSSKTDSTNAKQVYILYHDIIDKKLFNTLIGMNYLKELQQFLYLSPDVPNEKIRPIPINNETKEMMEGRRELTEHKSEIRKLTKERNHYKDNFVISVIVNVVLVVVIAAMIYITLHSSNANVINYEVNLQDKYASWQEELQSQEESLNARERALNQQK</sequence>
<gene>
    <name evidence="3" type="ORF">WMO37_13425</name>
</gene>
<keyword evidence="1" id="KW-0175">Coiled coil</keyword>
<evidence type="ECO:0000313" key="4">
    <source>
        <dbReference type="Proteomes" id="UP001546774"/>
    </source>
</evidence>
<organism evidence="3 4">
    <name type="scientific">Lachnospira intestinalis</name>
    <dbReference type="NCBI Taxonomy" id="3133158"/>
    <lineage>
        <taxon>Bacteria</taxon>
        <taxon>Bacillati</taxon>
        <taxon>Bacillota</taxon>
        <taxon>Clostridia</taxon>
        <taxon>Lachnospirales</taxon>
        <taxon>Lachnospiraceae</taxon>
        <taxon>Lachnospira</taxon>
    </lineage>
</organism>
<accession>A0ABV1H9F8</accession>
<keyword evidence="2" id="KW-0812">Transmembrane</keyword>
<evidence type="ECO:0000256" key="1">
    <source>
        <dbReference type="SAM" id="Coils"/>
    </source>
</evidence>
<feature type="coiled-coil region" evidence="1">
    <location>
        <begin position="96"/>
        <end position="130"/>
    </location>
</feature>
<dbReference type="Proteomes" id="UP001546774">
    <property type="component" value="Unassembled WGS sequence"/>
</dbReference>